<accession>A0A6A5HER9</accession>
<protein>
    <submittedName>
        <fullName evidence="1">Uncharacterized protein</fullName>
    </submittedName>
</protein>
<name>A0A6A5HER9_CAERE</name>
<dbReference type="GeneID" id="78774106"/>
<dbReference type="Proteomes" id="UP000483820">
    <property type="component" value="Chromosome II"/>
</dbReference>
<dbReference type="CTD" id="78774106"/>
<organism evidence="1 2">
    <name type="scientific">Caenorhabditis remanei</name>
    <name type="common">Caenorhabditis vulgaris</name>
    <dbReference type="NCBI Taxonomy" id="31234"/>
    <lineage>
        <taxon>Eukaryota</taxon>
        <taxon>Metazoa</taxon>
        <taxon>Ecdysozoa</taxon>
        <taxon>Nematoda</taxon>
        <taxon>Chromadorea</taxon>
        <taxon>Rhabditida</taxon>
        <taxon>Rhabditina</taxon>
        <taxon>Rhabditomorpha</taxon>
        <taxon>Rhabditoidea</taxon>
        <taxon>Rhabditidae</taxon>
        <taxon>Peloderinae</taxon>
        <taxon>Caenorhabditis</taxon>
    </lineage>
</organism>
<proteinExistence type="predicted"/>
<dbReference type="AlphaFoldDB" id="A0A6A5HER9"/>
<gene>
    <name evidence="1" type="ORF">GCK72_005562</name>
</gene>
<dbReference type="EMBL" id="WUAV01000002">
    <property type="protein sequence ID" value="KAF1765609.1"/>
    <property type="molecule type" value="Genomic_DNA"/>
</dbReference>
<sequence>MFFFFYVDVVVVFCFCFFSCFYFFFCATSALSAYACNRHPEFPEHQAGITVFAKLTSVEKYSSRGSCRVQEHATKTTKRAAPPSKREHRAGAALAAAASVDTSISTIRSTHHLQDERT</sequence>
<dbReference type="RefSeq" id="XP_053589436.1">
    <property type="nucleotide sequence ID" value="XM_053725242.1"/>
</dbReference>
<reference evidence="1 2" key="1">
    <citation type="submission" date="2019-12" db="EMBL/GenBank/DDBJ databases">
        <title>Chromosome-level assembly of the Caenorhabditis remanei genome.</title>
        <authorList>
            <person name="Teterina A.A."/>
            <person name="Willis J.H."/>
            <person name="Phillips P.C."/>
        </authorList>
    </citation>
    <scope>NUCLEOTIDE SEQUENCE [LARGE SCALE GENOMIC DNA]</scope>
    <source>
        <strain evidence="1 2">PX506</strain>
        <tissue evidence="1">Whole organism</tissue>
    </source>
</reference>
<dbReference type="KEGG" id="crq:GCK72_005562"/>
<evidence type="ECO:0000313" key="2">
    <source>
        <dbReference type="Proteomes" id="UP000483820"/>
    </source>
</evidence>
<comment type="caution">
    <text evidence="1">The sequence shown here is derived from an EMBL/GenBank/DDBJ whole genome shotgun (WGS) entry which is preliminary data.</text>
</comment>
<evidence type="ECO:0000313" key="1">
    <source>
        <dbReference type="EMBL" id="KAF1765609.1"/>
    </source>
</evidence>